<feature type="transmembrane region" description="Helical" evidence="13">
    <location>
        <begin position="16"/>
        <end position="36"/>
    </location>
</feature>
<feature type="domain" description="Histidine kinase" evidence="14">
    <location>
        <begin position="309"/>
        <end position="526"/>
    </location>
</feature>
<name>A0ABW5RAR1_9BACL</name>
<feature type="transmembrane region" description="Helical" evidence="13">
    <location>
        <begin position="224"/>
        <end position="245"/>
    </location>
</feature>
<feature type="compositionally biased region" description="Low complexity" evidence="12">
    <location>
        <begin position="104"/>
        <end position="114"/>
    </location>
</feature>
<comment type="subcellular location">
    <subcellularLocation>
        <location evidence="2">Cell membrane</location>
        <topology evidence="2">Multi-pass membrane protein</topology>
    </subcellularLocation>
</comment>
<reference evidence="17" key="1">
    <citation type="journal article" date="2019" name="Int. J. Syst. Evol. Microbiol.">
        <title>The Global Catalogue of Microorganisms (GCM) 10K type strain sequencing project: providing services to taxonomists for standard genome sequencing and annotation.</title>
        <authorList>
            <consortium name="The Broad Institute Genomics Platform"/>
            <consortium name="The Broad Institute Genome Sequencing Center for Infectious Disease"/>
            <person name="Wu L."/>
            <person name="Ma J."/>
        </authorList>
    </citation>
    <scope>NUCLEOTIDE SEQUENCE [LARGE SCALE GENOMIC DNA]</scope>
    <source>
        <strain evidence="17">KCTC 33676</strain>
    </source>
</reference>
<dbReference type="SMART" id="SM00387">
    <property type="entry name" value="HATPase_c"/>
    <property type="match status" value="1"/>
</dbReference>
<evidence type="ECO:0000259" key="15">
    <source>
        <dbReference type="PROSITE" id="PS50885"/>
    </source>
</evidence>
<evidence type="ECO:0000256" key="9">
    <source>
        <dbReference type="ARBA" id="ARBA00022840"/>
    </source>
</evidence>
<proteinExistence type="predicted"/>
<evidence type="ECO:0000313" key="17">
    <source>
        <dbReference type="Proteomes" id="UP001597497"/>
    </source>
</evidence>
<dbReference type="InterPro" id="IPR003594">
    <property type="entry name" value="HATPase_dom"/>
</dbReference>
<dbReference type="Pfam" id="PF00512">
    <property type="entry name" value="HisKA"/>
    <property type="match status" value="1"/>
</dbReference>
<sequence>MNKTRRVTLFFHCTRAYFLHLLVGILIITVIAFLWIRHATKEHRLEQMEILANELASQVVNDQGLIVDDREIDQRLKMIQGVLQMHMRLPLVIVNGQRELAFPVHSTSTPDSPVSSPPFPPPGPALHRPAAPHLPPPPAWRDKDPNRPPPFLEAGHSGVSWGPVLLRLLHERPLPADPVTATIKVEPLGSIHIVHVPIFHEQQLAAEMMIGMDNQDATRLELHYPYMISVLVGMLLLGWATIYVVTKRLVRPIEEVAQAANEMKEGRYEIAIDQQMIKEKEVFEMMSAIQSMAEKLKELEALRTLLLAGVSHELKTPIAAISSLVQAVKDDVVQQEEKQEFLQLSIVETERLKRMVEDLLDFNGFATGALKAEIVTMSWTSFVQQVCQQWQMAHKRKQGVTVRSEFTHEVEVRGDPVRTQQMIFNLLNNASQASISDGPLDIRLYIHTDGKAALDVIDQGKGIAPEDLPYIFERFYRGKDKKHMVKGLGLGLPFSLMLANAQGGDLFVKETSASGTVFTLTIPMNGS</sequence>
<evidence type="ECO:0000256" key="13">
    <source>
        <dbReference type="SAM" id="Phobius"/>
    </source>
</evidence>
<evidence type="ECO:0000259" key="14">
    <source>
        <dbReference type="PROSITE" id="PS50109"/>
    </source>
</evidence>
<comment type="catalytic activity">
    <reaction evidence="1">
        <text>ATP + protein L-histidine = ADP + protein N-phospho-L-histidine.</text>
        <dbReference type="EC" id="2.7.13.3"/>
    </reaction>
</comment>
<keyword evidence="17" id="KW-1185">Reference proteome</keyword>
<keyword evidence="9" id="KW-0067">ATP-binding</keyword>
<dbReference type="Gene3D" id="6.10.340.10">
    <property type="match status" value="1"/>
</dbReference>
<feature type="region of interest" description="Disordered" evidence="12">
    <location>
        <begin position="104"/>
        <end position="153"/>
    </location>
</feature>
<dbReference type="InterPro" id="IPR005467">
    <property type="entry name" value="His_kinase_dom"/>
</dbReference>
<keyword evidence="7" id="KW-0547">Nucleotide-binding</keyword>
<dbReference type="InterPro" id="IPR004358">
    <property type="entry name" value="Sig_transdc_His_kin-like_C"/>
</dbReference>
<feature type="compositionally biased region" description="Pro residues" evidence="12">
    <location>
        <begin position="115"/>
        <end position="124"/>
    </location>
</feature>
<keyword evidence="10" id="KW-0902">Two-component regulatory system</keyword>
<dbReference type="PANTHER" id="PTHR45453">
    <property type="entry name" value="PHOSPHATE REGULON SENSOR PROTEIN PHOR"/>
    <property type="match status" value="1"/>
</dbReference>
<dbReference type="RefSeq" id="WP_379929663.1">
    <property type="nucleotide sequence ID" value="NZ_JBHUMM010000025.1"/>
</dbReference>
<dbReference type="Gene3D" id="3.30.565.10">
    <property type="entry name" value="Histidine kinase-like ATPase, C-terminal domain"/>
    <property type="match status" value="1"/>
</dbReference>
<dbReference type="EC" id="2.7.13.3" evidence="3"/>
<dbReference type="CDD" id="cd00082">
    <property type="entry name" value="HisKA"/>
    <property type="match status" value="1"/>
</dbReference>
<dbReference type="InterPro" id="IPR003660">
    <property type="entry name" value="HAMP_dom"/>
</dbReference>
<comment type="caution">
    <text evidence="16">The sequence shown here is derived from an EMBL/GenBank/DDBJ whole genome shotgun (WGS) entry which is preliminary data.</text>
</comment>
<evidence type="ECO:0000256" key="6">
    <source>
        <dbReference type="ARBA" id="ARBA00022679"/>
    </source>
</evidence>
<evidence type="ECO:0000313" key="16">
    <source>
        <dbReference type="EMBL" id="MFD2672145.1"/>
    </source>
</evidence>
<dbReference type="InterPro" id="IPR036097">
    <property type="entry name" value="HisK_dim/P_sf"/>
</dbReference>
<dbReference type="SUPFAM" id="SSF47384">
    <property type="entry name" value="Homodimeric domain of signal transducing histidine kinase"/>
    <property type="match status" value="1"/>
</dbReference>
<keyword evidence="5" id="KW-0597">Phosphoprotein</keyword>
<dbReference type="InterPro" id="IPR050351">
    <property type="entry name" value="BphY/WalK/GraS-like"/>
</dbReference>
<keyword evidence="4" id="KW-1003">Cell membrane</keyword>
<evidence type="ECO:0000256" key="10">
    <source>
        <dbReference type="ARBA" id="ARBA00023012"/>
    </source>
</evidence>
<keyword evidence="8 16" id="KW-0418">Kinase</keyword>
<feature type="domain" description="HAMP" evidence="15">
    <location>
        <begin position="247"/>
        <end position="301"/>
    </location>
</feature>
<keyword evidence="13" id="KW-0812">Transmembrane</keyword>
<evidence type="ECO:0000256" key="3">
    <source>
        <dbReference type="ARBA" id="ARBA00012438"/>
    </source>
</evidence>
<keyword evidence="6" id="KW-0808">Transferase</keyword>
<evidence type="ECO:0000256" key="7">
    <source>
        <dbReference type="ARBA" id="ARBA00022741"/>
    </source>
</evidence>
<dbReference type="CDD" id="cd00075">
    <property type="entry name" value="HATPase"/>
    <property type="match status" value="1"/>
</dbReference>
<dbReference type="CDD" id="cd06225">
    <property type="entry name" value="HAMP"/>
    <property type="match status" value="1"/>
</dbReference>
<dbReference type="Gene3D" id="1.10.287.130">
    <property type="match status" value="1"/>
</dbReference>
<evidence type="ECO:0000256" key="4">
    <source>
        <dbReference type="ARBA" id="ARBA00022475"/>
    </source>
</evidence>
<dbReference type="EMBL" id="JBHUMM010000025">
    <property type="protein sequence ID" value="MFD2672145.1"/>
    <property type="molecule type" value="Genomic_DNA"/>
</dbReference>
<dbReference type="PROSITE" id="PS50885">
    <property type="entry name" value="HAMP"/>
    <property type="match status" value="1"/>
</dbReference>
<evidence type="ECO:0000256" key="5">
    <source>
        <dbReference type="ARBA" id="ARBA00022553"/>
    </source>
</evidence>
<dbReference type="PANTHER" id="PTHR45453:SF1">
    <property type="entry name" value="PHOSPHATE REGULON SENSOR PROTEIN PHOR"/>
    <property type="match status" value="1"/>
</dbReference>
<dbReference type="Pfam" id="PF02518">
    <property type="entry name" value="HATPase_c"/>
    <property type="match status" value="1"/>
</dbReference>
<dbReference type="SUPFAM" id="SSF55874">
    <property type="entry name" value="ATPase domain of HSP90 chaperone/DNA topoisomerase II/histidine kinase"/>
    <property type="match status" value="1"/>
</dbReference>
<dbReference type="SMART" id="SM00304">
    <property type="entry name" value="HAMP"/>
    <property type="match status" value="1"/>
</dbReference>
<evidence type="ECO:0000256" key="12">
    <source>
        <dbReference type="SAM" id="MobiDB-lite"/>
    </source>
</evidence>
<dbReference type="InterPro" id="IPR003661">
    <property type="entry name" value="HisK_dim/P_dom"/>
</dbReference>
<dbReference type="PROSITE" id="PS50109">
    <property type="entry name" value="HIS_KIN"/>
    <property type="match status" value="1"/>
</dbReference>
<evidence type="ECO:0000256" key="2">
    <source>
        <dbReference type="ARBA" id="ARBA00004651"/>
    </source>
</evidence>
<dbReference type="PRINTS" id="PR00344">
    <property type="entry name" value="BCTRLSENSOR"/>
</dbReference>
<gene>
    <name evidence="16" type="ORF">ACFSUC_11085</name>
</gene>
<keyword evidence="11 13" id="KW-0472">Membrane</keyword>
<dbReference type="SMART" id="SM00388">
    <property type="entry name" value="HisKA"/>
    <property type="match status" value="1"/>
</dbReference>
<protein>
    <recommendedName>
        <fullName evidence="3">histidine kinase</fullName>
        <ecNumber evidence="3">2.7.13.3</ecNumber>
    </recommendedName>
</protein>
<accession>A0ABW5RAR1</accession>
<dbReference type="InterPro" id="IPR036890">
    <property type="entry name" value="HATPase_C_sf"/>
</dbReference>
<evidence type="ECO:0000256" key="1">
    <source>
        <dbReference type="ARBA" id="ARBA00000085"/>
    </source>
</evidence>
<organism evidence="16 17">
    <name type="scientific">Marinicrinis sediminis</name>
    <dbReference type="NCBI Taxonomy" id="1652465"/>
    <lineage>
        <taxon>Bacteria</taxon>
        <taxon>Bacillati</taxon>
        <taxon>Bacillota</taxon>
        <taxon>Bacilli</taxon>
        <taxon>Bacillales</taxon>
        <taxon>Paenibacillaceae</taxon>
    </lineage>
</organism>
<keyword evidence="13" id="KW-1133">Transmembrane helix</keyword>
<evidence type="ECO:0000256" key="8">
    <source>
        <dbReference type="ARBA" id="ARBA00022777"/>
    </source>
</evidence>
<dbReference type="Proteomes" id="UP001597497">
    <property type="component" value="Unassembled WGS sequence"/>
</dbReference>
<dbReference type="GO" id="GO:0016301">
    <property type="term" value="F:kinase activity"/>
    <property type="evidence" value="ECO:0007669"/>
    <property type="project" value="UniProtKB-KW"/>
</dbReference>
<evidence type="ECO:0000256" key="11">
    <source>
        <dbReference type="ARBA" id="ARBA00023136"/>
    </source>
</evidence>